<evidence type="ECO:0000313" key="2">
    <source>
        <dbReference type="Proteomes" id="UP000033607"/>
    </source>
</evidence>
<dbReference type="OrthoDB" id="6402248at2"/>
<reference evidence="1 2" key="1">
    <citation type="submission" date="2015-06" db="EMBL/GenBank/DDBJ databases">
        <title>Draft genome assembly of filamentous brackish cyanobacterium Limnoraphis robusta strain CS-951.</title>
        <authorList>
            <person name="Willis A."/>
            <person name="Parks M."/>
            <person name="Burford M.A."/>
        </authorList>
    </citation>
    <scope>NUCLEOTIDE SEQUENCE [LARGE SCALE GENOMIC DNA]</scope>
    <source>
        <strain evidence="1 2">CS-951</strain>
    </source>
</reference>
<name>A0A0F5YBY5_9CYAN</name>
<accession>A0A0F5YBY5</accession>
<dbReference type="RefSeq" id="WP_009788017.1">
    <property type="nucleotide sequence ID" value="NZ_LATL02000026.1"/>
</dbReference>
<dbReference type="EMBL" id="LATL02000026">
    <property type="protein sequence ID" value="KKD36421.1"/>
    <property type="molecule type" value="Genomic_DNA"/>
</dbReference>
<sequence>MLSIEDTFILVEERLPILGLKLASGVPSDVRGISDVDISLVHPEPQNLLHLMPEGTLQKKRKNLPYPAWGYQFILANRQINLTASTSIKVYDAVKHRELELELIRSYPSLQQSVIEIKKNTTWGTEKCWCHLLGLEGNEYEIMLNQDLVLATGKKKVIS</sequence>
<gene>
    <name evidence="1" type="ORF">WN50_19875</name>
</gene>
<evidence type="ECO:0000313" key="1">
    <source>
        <dbReference type="EMBL" id="KKD36421.1"/>
    </source>
</evidence>
<organism evidence="1 2">
    <name type="scientific">Limnoraphis robusta CS-951</name>
    <dbReference type="NCBI Taxonomy" id="1637645"/>
    <lineage>
        <taxon>Bacteria</taxon>
        <taxon>Bacillati</taxon>
        <taxon>Cyanobacteriota</taxon>
        <taxon>Cyanophyceae</taxon>
        <taxon>Oscillatoriophycideae</taxon>
        <taxon>Oscillatoriales</taxon>
        <taxon>Sirenicapillariaceae</taxon>
        <taxon>Limnoraphis</taxon>
    </lineage>
</organism>
<dbReference type="AlphaFoldDB" id="A0A0F5YBY5"/>
<proteinExistence type="predicted"/>
<dbReference type="Proteomes" id="UP000033607">
    <property type="component" value="Unassembled WGS sequence"/>
</dbReference>
<comment type="caution">
    <text evidence="1">The sequence shown here is derived from an EMBL/GenBank/DDBJ whole genome shotgun (WGS) entry which is preliminary data.</text>
</comment>
<protein>
    <submittedName>
        <fullName evidence="1">Uncharacterized protein</fullName>
    </submittedName>
</protein>